<evidence type="ECO:0000313" key="3">
    <source>
        <dbReference type="EMBL" id="TDZ37765.1"/>
    </source>
</evidence>
<comment type="caution">
    <text evidence="3">The sequence shown here is derived from an EMBL/GenBank/DDBJ whole genome shotgun (WGS) entry which is preliminary data.</text>
</comment>
<feature type="signal peptide" evidence="2">
    <location>
        <begin position="1"/>
        <end position="18"/>
    </location>
</feature>
<keyword evidence="2" id="KW-0732">Signal</keyword>
<feature type="chain" id="PRO_5020380715" evidence="2">
    <location>
        <begin position="19"/>
        <end position="76"/>
    </location>
</feature>
<feature type="compositionally biased region" description="Basic and acidic residues" evidence="1">
    <location>
        <begin position="52"/>
        <end position="62"/>
    </location>
</feature>
<feature type="compositionally biased region" description="Basic and acidic residues" evidence="1">
    <location>
        <begin position="35"/>
        <end position="45"/>
    </location>
</feature>
<accession>A0A4R8QPS4</accession>
<proteinExistence type="predicted"/>
<evidence type="ECO:0000256" key="1">
    <source>
        <dbReference type="SAM" id="MobiDB-lite"/>
    </source>
</evidence>
<organism evidence="3 4">
    <name type="scientific">Colletotrichum trifolii</name>
    <dbReference type="NCBI Taxonomy" id="5466"/>
    <lineage>
        <taxon>Eukaryota</taxon>
        <taxon>Fungi</taxon>
        <taxon>Dikarya</taxon>
        <taxon>Ascomycota</taxon>
        <taxon>Pezizomycotina</taxon>
        <taxon>Sordariomycetes</taxon>
        <taxon>Hypocreomycetidae</taxon>
        <taxon>Glomerellales</taxon>
        <taxon>Glomerellaceae</taxon>
        <taxon>Colletotrichum</taxon>
        <taxon>Colletotrichum orbiculare species complex</taxon>
    </lineage>
</organism>
<keyword evidence="4" id="KW-1185">Reference proteome</keyword>
<sequence length="76" mass="8341">MRFSVALLGLASVLAVQAATIPAAGDVVAKSHVYSPKEDEVSAQKEKRHNYSPKEDEVSAQKEKRHNYSPKEDESS</sequence>
<evidence type="ECO:0000256" key="2">
    <source>
        <dbReference type="SAM" id="SignalP"/>
    </source>
</evidence>
<gene>
    <name evidence="3" type="ORF">CTRI78_v011029</name>
</gene>
<protein>
    <submittedName>
        <fullName evidence="3">Uncharacterized protein</fullName>
    </submittedName>
</protein>
<dbReference type="AlphaFoldDB" id="A0A4R8QPS4"/>
<name>A0A4R8QPS4_COLTR</name>
<dbReference type="EMBL" id="RYZW01000215">
    <property type="protein sequence ID" value="TDZ37765.1"/>
    <property type="molecule type" value="Genomic_DNA"/>
</dbReference>
<reference evidence="3 4" key="1">
    <citation type="submission" date="2018-12" db="EMBL/GenBank/DDBJ databases">
        <title>Genome sequence and assembly of Colletotrichum trifolii.</title>
        <authorList>
            <person name="Gan P."/>
            <person name="Shirasu K."/>
        </authorList>
    </citation>
    <scope>NUCLEOTIDE SEQUENCE [LARGE SCALE GENOMIC DNA]</scope>
    <source>
        <strain evidence="3 4">543-2</strain>
    </source>
</reference>
<feature type="region of interest" description="Disordered" evidence="1">
    <location>
        <begin position="33"/>
        <end position="76"/>
    </location>
</feature>
<evidence type="ECO:0000313" key="4">
    <source>
        <dbReference type="Proteomes" id="UP000295703"/>
    </source>
</evidence>
<dbReference type="Proteomes" id="UP000295703">
    <property type="component" value="Unassembled WGS sequence"/>
</dbReference>